<dbReference type="SUPFAM" id="SSF48695">
    <property type="entry name" value="Multiheme cytochromes"/>
    <property type="match status" value="1"/>
</dbReference>
<dbReference type="InterPro" id="IPR036280">
    <property type="entry name" value="Multihaem_cyt_sf"/>
</dbReference>
<dbReference type="AlphaFoldDB" id="X0TNL2"/>
<dbReference type="EMBL" id="BARS01011915">
    <property type="protein sequence ID" value="GAF95138.1"/>
    <property type="molecule type" value="Genomic_DNA"/>
</dbReference>
<comment type="caution">
    <text evidence="2">The sequence shown here is derived from an EMBL/GenBank/DDBJ whole genome shotgun (WGS) entry which is preliminary data.</text>
</comment>
<organism evidence="2">
    <name type="scientific">marine sediment metagenome</name>
    <dbReference type="NCBI Taxonomy" id="412755"/>
    <lineage>
        <taxon>unclassified sequences</taxon>
        <taxon>metagenomes</taxon>
        <taxon>ecological metagenomes</taxon>
    </lineage>
</organism>
<evidence type="ECO:0000256" key="1">
    <source>
        <dbReference type="SAM" id="MobiDB-lite"/>
    </source>
</evidence>
<dbReference type="Gene3D" id="1.10.1130.10">
    <property type="entry name" value="Flavocytochrome C3, Chain A"/>
    <property type="match status" value="1"/>
</dbReference>
<evidence type="ECO:0000313" key="2">
    <source>
        <dbReference type="EMBL" id="GAF95138.1"/>
    </source>
</evidence>
<gene>
    <name evidence="2" type="ORF">S01H1_21479</name>
</gene>
<accession>X0TNL2</accession>
<reference evidence="2" key="1">
    <citation type="journal article" date="2014" name="Front. Microbiol.">
        <title>High frequency of phylogenetically diverse reductive dehalogenase-homologous genes in deep subseafloor sedimentary metagenomes.</title>
        <authorList>
            <person name="Kawai M."/>
            <person name="Futagami T."/>
            <person name="Toyoda A."/>
            <person name="Takaki Y."/>
            <person name="Nishi S."/>
            <person name="Hori S."/>
            <person name="Arai W."/>
            <person name="Tsubouchi T."/>
            <person name="Morono Y."/>
            <person name="Uchiyama I."/>
            <person name="Ito T."/>
            <person name="Fujiyama A."/>
            <person name="Inagaki F."/>
            <person name="Takami H."/>
        </authorList>
    </citation>
    <scope>NUCLEOTIDE SEQUENCE</scope>
    <source>
        <strain evidence="2">Expedition CK06-06</strain>
    </source>
</reference>
<feature type="non-terminal residue" evidence="2">
    <location>
        <position position="246"/>
    </location>
</feature>
<protein>
    <submittedName>
        <fullName evidence="2">Uncharacterized protein</fullName>
    </submittedName>
</protein>
<name>X0TNL2_9ZZZZ</name>
<proteinExistence type="predicted"/>
<feature type="non-terminal residue" evidence="2">
    <location>
        <position position="1"/>
    </location>
</feature>
<sequence length="246" mass="27110">FDDLSCAEPLRLTAWAPGYYIGGGTLFTPGGAEVEILLLPHTKRDNPSYRWLPSAYFPGQGENQGCAECHSSKSSGQPELEGLLPVDEWRRDAHGQSARNPRFLSMYFGTDLEGRSSPSTRFAQNRDYGPTPLPPDPAQPYYGPGYKLDFPDSDGNCGSCHIPIAAMENPYGVDPVTITGTAEEGISCDFCHKIWDVRLKDNGQPATNRPGILSLEFRRPEQGHQLFMGPFDDVAPGEDTYLPLQR</sequence>
<feature type="region of interest" description="Disordered" evidence="1">
    <location>
        <begin position="115"/>
        <end position="142"/>
    </location>
</feature>